<dbReference type="AlphaFoldDB" id="A0A7W9E7K2"/>
<dbReference type="CDD" id="cd09873">
    <property type="entry name" value="PIN_Pae0151-like"/>
    <property type="match status" value="1"/>
</dbReference>
<gene>
    <name evidence="3" type="ORF">FHS65_001829</name>
</gene>
<keyword evidence="4" id="KW-1185">Reference proteome</keyword>
<dbReference type="InterPro" id="IPR002716">
    <property type="entry name" value="PIN_dom"/>
</dbReference>
<dbReference type="PANTHER" id="PTHR35901">
    <property type="entry name" value="RIBONUCLEASE VAPC3"/>
    <property type="match status" value="1"/>
</dbReference>
<dbReference type="EMBL" id="JACIJB010000007">
    <property type="protein sequence ID" value="MBB5661071.1"/>
    <property type="molecule type" value="Genomic_DNA"/>
</dbReference>
<organism evidence="3 4">
    <name type="scientific">Brevundimonas halotolerans</name>
    <dbReference type="NCBI Taxonomy" id="69670"/>
    <lineage>
        <taxon>Bacteria</taxon>
        <taxon>Pseudomonadati</taxon>
        <taxon>Pseudomonadota</taxon>
        <taxon>Alphaproteobacteria</taxon>
        <taxon>Caulobacterales</taxon>
        <taxon>Caulobacteraceae</taxon>
        <taxon>Brevundimonas</taxon>
    </lineage>
</organism>
<dbReference type="PANTHER" id="PTHR35901:SF1">
    <property type="entry name" value="EXONUCLEASE VAPC9"/>
    <property type="match status" value="1"/>
</dbReference>
<proteinExistence type="predicted"/>
<comment type="caution">
    <text evidence="3">The sequence shown here is derived from an EMBL/GenBank/DDBJ whole genome shotgun (WGS) entry which is preliminary data.</text>
</comment>
<dbReference type="InterPro" id="IPR029060">
    <property type="entry name" value="PIN-like_dom_sf"/>
</dbReference>
<dbReference type="InterPro" id="IPR051619">
    <property type="entry name" value="TypeII_TA_RNase_PINc/VapC"/>
</dbReference>
<protein>
    <submittedName>
        <fullName evidence="3">Putative nucleic acid-binding protein</fullName>
    </submittedName>
</protein>
<evidence type="ECO:0000313" key="4">
    <source>
        <dbReference type="Proteomes" id="UP000548978"/>
    </source>
</evidence>
<reference evidence="3 4" key="1">
    <citation type="submission" date="2020-08" db="EMBL/GenBank/DDBJ databases">
        <title>Genomic Encyclopedia of Type Strains, Phase IV (KMG-IV): sequencing the most valuable type-strain genomes for metagenomic binning, comparative biology and taxonomic classification.</title>
        <authorList>
            <person name="Goeker M."/>
        </authorList>
    </citation>
    <scope>NUCLEOTIDE SEQUENCE [LARGE SCALE GENOMIC DNA]</scope>
    <source>
        <strain evidence="3 4">DSM 24448</strain>
    </source>
</reference>
<evidence type="ECO:0000259" key="2">
    <source>
        <dbReference type="Pfam" id="PF01850"/>
    </source>
</evidence>
<evidence type="ECO:0000313" key="3">
    <source>
        <dbReference type="EMBL" id="MBB5661071.1"/>
    </source>
</evidence>
<dbReference type="Gene3D" id="3.40.50.1010">
    <property type="entry name" value="5'-nuclease"/>
    <property type="match status" value="1"/>
</dbReference>
<name>A0A7W9E7K2_9CAUL</name>
<sequence>MPSSAIFDASVVVRWVVDDPLTPAAIEASETWAPVAPTLLGSEFANALRSQAKAGRYEADWCLAQITRLTKLIDLRDEREHWPLALKLGLERDHAVYDCVYVAMAVSLALPLITADSRLTSKFSDLPGLDLRPLR</sequence>
<feature type="domain" description="PIN" evidence="2">
    <location>
        <begin position="6"/>
        <end position="119"/>
    </location>
</feature>
<dbReference type="Pfam" id="PF01850">
    <property type="entry name" value="PIN"/>
    <property type="match status" value="1"/>
</dbReference>
<dbReference type="RefSeq" id="WP_164462026.1">
    <property type="nucleotide sequence ID" value="NZ_JACIJB010000007.1"/>
</dbReference>
<evidence type="ECO:0000256" key="1">
    <source>
        <dbReference type="ARBA" id="ARBA00022842"/>
    </source>
</evidence>
<keyword evidence="1" id="KW-0460">Magnesium</keyword>
<dbReference type="Proteomes" id="UP000548978">
    <property type="component" value="Unassembled WGS sequence"/>
</dbReference>
<dbReference type="InterPro" id="IPR044153">
    <property type="entry name" value="PIN_Pae0151-like"/>
</dbReference>
<accession>A0A7W9E7K2</accession>
<dbReference type="SUPFAM" id="SSF88723">
    <property type="entry name" value="PIN domain-like"/>
    <property type="match status" value="1"/>
</dbReference>